<dbReference type="HAMAP" id="MF_01274">
    <property type="entry name" value="Pantothen_kinase_3"/>
    <property type="match status" value="1"/>
</dbReference>
<dbReference type="PANTHER" id="PTHR34265:SF1">
    <property type="entry name" value="TYPE III PANTOTHENATE KINASE"/>
    <property type="match status" value="1"/>
</dbReference>
<dbReference type="SUPFAM" id="SSF53067">
    <property type="entry name" value="Actin-like ATPase domain"/>
    <property type="match status" value="2"/>
</dbReference>
<organism evidence="17 18">
    <name type="scientific">Oceanobacillus arenosus</name>
    <dbReference type="NCBI Taxonomy" id="1229153"/>
    <lineage>
        <taxon>Bacteria</taxon>
        <taxon>Bacillati</taxon>
        <taxon>Bacillota</taxon>
        <taxon>Bacilli</taxon>
        <taxon>Bacillales</taxon>
        <taxon>Bacillaceae</taxon>
        <taxon>Oceanobacillus</taxon>
    </lineage>
</organism>
<evidence type="ECO:0000313" key="17">
    <source>
        <dbReference type="EMBL" id="RDW15321.1"/>
    </source>
</evidence>
<evidence type="ECO:0000256" key="4">
    <source>
        <dbReference type="ARBA" id="ARBA00005225"/>
    </source>
</evidence>
<evidence type="ECO:0000256" key="11">
    <source>
        <dbReference type="ARBA" id="ARBA00022840"/>
    </source>
</evidence>
<evidence type="ECO:0000256" key="16">
    <source>
        <dbReference type="HAMAP-Rule" id="MF_01274"/>
    </source>
</evidence>
<dbReference type="Pfam" id="PF03309">
    <property type="entry name" value="Pan_kinase"/>
    <property type="match status" value="1"/>
</dbReference>
<dbReference type="OrthoDB" id="9804707at2"/>
<reference evidence="18" key="1">
    <citation type="submission" date="2017-11" db="EMBL/GenBank/DDBJ databases">
        <authorList>
            <person name="Zhu W."/>
        </authorList>
    </citation>
    <scope>NUCLEOTIDE SEQUENCE [LARGE SCALE GENOMIC DNA]</scope>
    <source>
        <strain evidence="18">CAU 1183</strain>
    </source>
</reference>
<sequence length="259" mass="28735">MLFVLDVGNTNTVLGVFEKDQLKHEWRIKTDRYKTEDEFGILIKSLFDHRGIGFSDIHGVVISSVVPQIMFALEKMSHDYFNIDPYVIGKEDFTSYLKMNYPNPKEIGADRVVNAVGAIEEYGAPLVIIDFGTATTYCYINGQEEYCGGIITPGINISMDALYNKAAKLSKIEIEEPDNVVGKSTTEAMKSGAYYGSAAMVDGIVNRIKNEMKDSPKVIATGGQSILVSEESETIDKVDKHLTLKGLYVIYQKLKGMTS</sequence>
<feature type="active site" description="Proton acceptor" evidence="16">
    <location>
        <position position="110"/>
    </location>
</feature>
<dbReference type="GO" id="GO:0004594">
    <property type="term" value="F:pantothenate kinase activity"/>
    <property type="evidence" value="ECO:0007669"/>
    <property type="project" value="UniProtKB-UniRule"/>
</dbReference>
<dbReference type="EMBL" id="PIOC01000033">
    <property type="protein sequence ID" value="RDW15321.1"/>
    <property type="molecule type" value="Genomic_DNA"/>
</dbReference>
<evidence type="ECO:0000256" key="3">
    <source>
        <dbReference type="ARBA" id="ARBA00004496"/>
    </source>
</evidence>
<evidence type="ECO:0000256" key="5">
    <source>
        <dbReference type="ARBA" id="ARBA00011738"/>
    </source>
</evidence>
<feature type="binding site" evidence="16">
    <location>
        <position position="101"/>
    </location>
    <ligand>
        <name>substrate</name>
    </ligand>
</feature>
<evidence type="ECO:0000313" key="18">
    <source>
        <dbReference type="Proteomes" id="UP000257143"/>
    </source>
</evidence>
<dbReference type="NCBIfam" id="NF009855">
    <property type="entry name" value="PRK13321.1"/>
    <property type="match status" value="1"/>
</dbReference>
<evidence type="ECO:0000256" key="2">
    <source>
        <dbReference type="ARBA" id="ARBA00001958"/>
    </source>
</evidence>
<feature type="binding site" evidence="16">
    <location>
        <begin position="6"/>
        <end position="13"/>
    </location>
    <ligand>
        <name>ATP</name>
        <dbReference type="ChEBI" id="CHEBI:30616"/>
    </ligand>
</feature>
<dbReference type="RefSeq" id="WP_115775074.1">
    <property type="nucleotide sequence ID" value="NZ_PIOC01000033.1"/>
</dbReference>
<dbReference type="UniPathway" id="UPA00241">
    <property type="reaction ID" value="UER00352"/>
</dbReference>
<feature type="binding site" evidence="16">
    <location>
        <position position="133"/>
    </location>
    <ligand>
        <name>ATP</name>
        <dbReference type="ChEBI" id="CHEBI:30616"/>
    </ligand>
</feature>
<evidence type="ECO:0000256" key="13">
    <source>
        <dbReference type="ARBA" id="ARBA00022993"/>
    </source>
</evidence>
<comment type="pathway">
    <text evidence="4 16">Cofactor biosynthesis; coenzyme A biosynthesis; CoA from (R)-pantothenate: step 1/5.</text>
</comment>
<gene>
    <name evidence="16" type="primary">coaX</name>
    <name evidence="17" type="ORF">CWR48_20080</name>
</gene>
<evidence type="ECO:0000256" key="9">
    <source>
        <dbReference type="ARBA" id="ARBA00022741"/>
    </source>
</evidence>
<comment type="function">
    <text evidence="16">Catalyzes the phosphorylation of pantothenate (Pan), the first step in CoA biosynthesis.</text>
</comment>
<evidence type="ECO:0000256" key="14">
    <source>
        <dbReference type="ARBA" id="ARBA00038036"/>
    </source>
</evidence>
<dbReference type="CDD" id="cd24015">
    <property type="entry name" value="ASKHA_NBD_PanK-III"/>
    <property type="match status" value="1"/>
</dbReference>
<evidence type="ECO:0000256" key="12">
    <source>
        <dbReference type="ARBA" id="ARBA00022958"/>
    </source>
</evidence>
<evidence type="ECO:0000256" key="15">
    <source>
        <dbReference type="ARBA" id="ARBA00040883"/>
    </source>
</evidence>
<comment type="cofactor">
    <cofactor evidence="2">
        <name>K(+)</name>
        <dbReference type="ChEBI" id="CHEBI:29103"/>
    </cofactor>
</comment>
<dbReference type="NCBIfam" id="TIGR00671">
    <property type="entry name" value="baf"/>
    <property type="match status" value="1"/>
</dbReference>
<dbReference type="InterPro" id="IPR004619">
    <property type="entry name" value="Type_III_PanK"/>
</dbReference>
<dbReference type="GO" id="GO:0005737">
    <property type="term" value="C:cytoplasm"/>
    <property type="evidence" value="ECO:0007669"/>
    <property type="project" value="UniProtKB-SubCell"/>
</dbReference>
<keyword evidence="12 16" id="KW-0630">Potassium</keyword>
<keyword evidence="11 16" id="KW-0067">ATP-binding</keyword>
<evidence type="ECO:0000256" key="10">
    <source>
        <dbReference type="ARBA" id="ARBA00022777"/>
    </source>
</evidence>
<keyword evidence="18" id="KW-1185">Reference proteome</keyword>
<dbReference type="InterPro" id="IPR043129">
    <property type="entry name" value="ATPase_NBD"/>
</dbReference>
<keyword evidence="9 16" id="KW-0547">Nucleotide-binding</keyword>
<comment type="catalytic activity">
    <reaction evidence="1 16">
        <text>(R)-pantothenate + ATP = (R)-4'-phosphopantothenate + ADP + H(+)</text>
        <dbReference type="Rhea" id="RHEA:16373"/>
        <dbReference type="ChEBI" id="CHEBI:10986"/>
        <dbReference type="ChEBI" id="CHEBI:15378"/>
        <dbReference type="ChEBI" id="CHEBI:29032"/>
        <dbReference type="ChEBI" id="CHEBI:30616"/>
        <dbReference type="ChEBI" id="CHEBI:456216"/>
        <dbReference type="EC" id="2.7.1.33"/>
    </reaction>
</comment>
<protein>
    <recommendedName>
        <fullName evidence="15 16">Type III pantothenate kinase</fullName>
        <ecNumber evidence="6 16">2.7.1.33</ecNumber>
    </recommendedName>
    <alternativeName>
        <fullName evidence="16">PanK-III</fullName>
    </alternativeName>
    <alternativeName>
        <fullName evidence="16">Pantothenic acid kinase</fullName>
    </alternativeName>
</protein>
<keyword evidence="10 16" id="KW-0418">Kinase</keyword>
<keyword evidence="7 16" id="KW-0963">Cytoplasm</keyword>
<evidence type="ECO:0000256" key="1">
    <source>
        <dbReference type="ARBA" id="ARBA00001206"/>
    </source>
</evidence>
<keyword evidence="16" id="KW-0479">Metal-binding</keyword>
<comment type="subcellular location">
    <subcellularLocation>
        <location evidence="3 16">Cytoplasm</location>
    </subcellularLocation>
</comment>
<feature type="binding site" evidence="16">
    <location>
        <begin position="108"/>
        <end position="111"/>
    </location>
    <ligand>
        <name>substrate</name>
    </ligand>
</feature>
<dbReference type="Proteomes" id="UP000257143">
    <property type="component" value="Unassembled WGS sequence"/>
</dbReference>
<evidence type="ECO:0000256" key="6">
    <source>
        <dbReference type="ARBA" id="ARBA00012102"/>
    </source>
</evidence>
<feature type="binding site" evidence="16">
    <location>
        <position position="130"/>
    </location>
    <ligand>
        <name>K(+)</name>
        <dbReference type="ChEBI" id="CHEBI:29103"/>
    </ligand>
</feature>
<keyword evidence="13 16" id="KW-0173">Coenzyme A biosynthesis</keyword>
<evidence type="ECO:0000256" key="7">
    <source>
        <dbReference type="ARBA" id="ARBA00022490"/>
    </source>
</evidence>
<dbReference type="AlphaFoldDB" id="A0A3D8PJA7"/>
<feature type="binding site" evidence="16">
    <location>
        <position position="185"/>
    </location>
    <ligand>
        <name>substrate</name>
    </ligand>
</feature>
<dbReference type="NCBIfam" id="NF009848">
    <property type="entry name" value="PRK13318.1-6"/>
    <property type="match status" value="1"/>
</dbReference>
<dbReference type="EC" id="2.7.1.33" evidence="6 16"/>
<keyword evidence="8 16" id="KW-0808">Transferase</keyword>
<accession>A0A3D8PJA7</accession>
<dbReference type="GO" id="GO:0046872">
    <property type="term" value="F:metal ion binding"/>
    <property type="evidence" value="ECO:0007669"/>
    <property type="project" value="UniProtKB-KW"/>
</dbReference>
<comment type="caution">
    <text evidence="17">The sequence shown here is derived from an EMBL/GenBank/DDBJ whole genome shotgun (WGS) entry which is preliminary data.</text>
</comment>
<comment type="similarity">
    <text evidence="14 16">Belongs to the type III pantothenate kinase family.</text>
</comment>
<dbReference type="PANTHER" id="PTHR34265">
    <property type="entry name" value="TYPE III PANTOTHENATE KINASE"/>
    <property type="match status" value="1"/>
</dbReference>
<evidence type="ECO:0000256" key="8">
    <source>
        <dbReference type="ARBA" id="ARBA00022679"/>
    </source>
</evidence>
<dbReference type="GO" id="GO:0015937">
    <property type="term" value="P:coenzyme A biosynthetic process"/>
    <property type="evidence" value="ECO:0007669"/>
    <property type="project" value="UniProtKB-UniRule"/>
</dbReference>
<name>A0A3D8PJA7_9BACI</name>
<proteinExistence type="inferred from homology"/>
<dbReference type="Gene3D" id="3.30.420.40">
    <property type="match status" value="2"/>
</dbReference>
<dbReference type="GO" id="GO:0005524">
    <property type="term" value="F:ATP binding"/>
    <property type="evidence" value="ECO:0007669"/>
    <property type="project" value="UniProtKB-UniRule"/>
</dbReference>
<comment type="cofactor">
    <cofactor evidence="16">
        <name>NH4(+)</name>
        <dbReference type="ChEBI" id="CHEBI:28938"/>
    </cofactor>
    <cofactor evidence="16">
        <name>K(+)</name>
        <dbReference type="ChEBI" id="CHEBI:29103"/>
    </cofactor>
    <text evidence="16">A monovalent cation. Ammonium or potassium.</text>
</comment>
<comment type="subunit">
    <text evidence="5 16">Homodimer.</text>
</comment>